<dbReference type="OrthoDB" id="1671024at2759"/>
<organism evidence="2 3">
    <name type="scientific">Corchorus olitorius</name>
    <dbReference type="NCBI Taxonomy" id="93759"/>
    <lineage>
        <taxon>Eukaryota</taxon>
        <taxon>Viridiplantae</taxon>
        <taxon>Streptophyta</taxon>
        <taxon>Embryophyta</taxon>
        <taxon>Tracheophyta</taxon>
        <taxon>Spermatophyta</taxon>
        <taxon>Magnoliopsida</taxon>
        <taxon>eudicotyledons</taxon>
        <taxon>Gunneridae</taxon>
        <taxon>Pentapetalae</taxon>
        <taxon>rosids</taxon>
        <taxon>malvids</taxon>
        <taxon>Malvales</taxon>
        <taxon>Malvaceae</taxon>
        <taxon>Grewioideae</taxon>
        <taxon>Apeibeae</taxon>
        <taxon>Corchorus</taxon>
    </lineage>
</organism>
<protein>
    <submittedName>
        <fullName evidence="2">Uncharacterized protein</fullName>
    </submittedName>
</protein>
<evidence type="ECO:0000313" key="2">
    <source>
        <dbReference type="EMBL" id="OMP04332.1"/>
    </source>
</evidence>
<keyword evidence="3" id="KW-1185">Reference proteome</keyword>
<reference evidence="3" key="1">
    <citation type="submission" date="2013-09" db="EMBL/GenBank/DDBJ databases">
        <title>Corchorus olitorius genome sequencing.</title>
        <authorList>
            <person name="Alam M."/>
            <person name="Haque M.S."/>
            <person name="Islam M.S."/>
            <person name="Emdad E.M."/>
            <person name="Islam M.M."/>
            <person name="Ahmed B."/>
            <person name="Halim A."/>
            <person name="Hossen Q.M.M."/>
            <person name="Hossain M.Z."/>
            <person name="Ahmed R."/>
            <person name="Khan M.M."/>
            <person name="Islam R."/>
            <person name="Rashid M.M."/>
            <person name="Khan S.A."/>
            <person name="Rahman M.S."/>
            <person name="Alam M."/>
            <person name="Yahiya A.S."/>
            <person name="Khan M.S."/>
            <person name="Azam M.S."/>
            <person name="Haque T."/>
            <person name="Lashkar M.Z.H."/>
            <person name="Akhand A.I."/>
            <person name="Morshed G."/>
            <person name="Roy S."/>
            <person name="Uddin K.S."/>
            <person name="Rabeya T."/>
            <person name="Hossain A.S."/>
            <person name="Chowdhury A."/>
            <person name="Snigdha A.R."/>
            <person name="Mortoza M.S."/>
            <person name="Matin S.A."/>
            <person name="Hoque S.M.E."/>
            <person name="Islam M.K."/>
            <person name="Roy D.K."/>
            <person name="Haider R."/>
            <person name="Moosa M.M."/>
            <person name="Elias S.M."/>
            <person name="Hasan A.M."/>
            <person name="Jahan S."/>
            <person name="Shafiuddin M."/>
            <person name="Mahmood N."/>
            <person name="Shommy N.S."/>
        </authorList>
    </citation>
    <scope>NUCLEOTIDE SEQUENCE [LARGE SCALE GENOMIC DNA]</scope>
    <source>
        <strain evidence="3">cv. O-4</strain>
    </source>
</reference>
<accession>A0A1R3KB66</accession>
<name>A0A1R3KB66_9ROSI</name>
<evidence type="ECO:0000256" key="1">
    <source>
        <dbReference type="SAM" id="MobiDB-lite"/>
    </source>
</evidence>
<proteinExistence type="predicted"/>
<comment type="caution">
    <text evidence="2">The sequence shown here is derived from an EMBL/GenBank/DDBJ whole genome shotgun (WGS) entry which is preliminary data.</text>
</comment>
<gene>
    <name evidence="2" type="ORF">COLO4_09739</name>
</gene>
<dbReference type="Proteomes" id="UP000187203">
    <property type="component" value="Unassembled WGS sequence"/>
</dbReference>
<dbReference type="EMBL" id="AWUE01014267">
    <property type="protein sequence ID" value="OMP04332.1"/>
    <property type="molecule type" value="Genomic_DNA"/>
</dbReference>
<sequence length="179" mass="20200">MGISLSCFRQPSPQKHDRSSCSGMSACLWGKETKKRQLEQKEMPQLQQQLKKAKEVTLEEWLIASPGLQLQKHNNNSGSGEYHVFKHSSKRVFPSFIGENHGNSSKISCSNPRGSFSKESLLKFEDDVEREEVEISLSRSQSAKSKKKVSFRLPEEADIFIFHSSSSSSEEYSAGKEII</sequence>
<feature type="region of interest" description="Disordered" evidence="1">
    <location>
        <begin position="1"/>
        <end position="22"/>
    </location>
</feature>
<evidence type="ECO:0000313" key="3">
    <source>
        <dbReference type="Proteomes" id="UP000187203"/>
    </source>
</evidence>
<dbReference type="AlphaFoldDB" id="A0A1R3KB66"/>